<evidence type="ECO:0000256" key="8">
    <source>
        <dbReference type="ARBA" id="ARBA00023315"/>
    </source>
</evidence>
<accession>A0A4P5P6T5</accession>
<evidence type="ECO:0000313" key="11">
    <source>
        <dbReference type="EMBL" id="GCF93126.1"/>
    </source>
</evidence>
<organism evidence="11 12">
    <name type="scientific">Enterococcus florum</name>
    <dbReference type="NCBI Taxonomy" id="2480627"/>
    <lineage>
        <taxon>Bacteria</taxon>
        <taxon>Bacillati</taxon>
        <taxon>Bacillota</taxon>
        <taxon>Bacilli</taxon>
        <taxon>Lactobacillales</taxon>
        <taxon>Enterococcaceae</taxon>
        <taxon>Enterococcus</taxon>
    </lineage>
</organism>
<protein>
    <recommendedName>
        <fullName evidence="4 10">Phosphate propanoyltransferase</fullName>
        <ecNumber evidence="3 10">2.3.1.222</ecNumber>
    </recommendedName>
</protein>
<keyword evidence="8 10" id="KW-0012">Acyltransferase</keyword>
<proteinExistence type="inferred from homology"/>
<evidence type="ECO:0000256" key="2">
    <source>
        <dbReference type="ARBA" id="ARBA00007342"/>
    </source>
</evidence>
<comment type="catalytic activity">
    <reaction evidence="9 10">
        <text>propanoyl-CoA + phosphate = propanoyl phosphate + CoA</text>
        <dbReference type="Rhea" id="RHEA:28046"/>
        <dbReference type="ChEBI" id="CHEBI:43474"/>
        <dbReference type="ChEBI" id="CHEBI:57287"/>
        <dbReference type="ChEBI" id="CHEBI:57392"/>
        <dbReference type="ChEBI" id="CHEBI:58933"/>
        <dbReference type="EC" id="2.3.1.222"/>
    </reaction>
</comment>
<name>A0A4P5P6T5_9ENTE</name>
<dbReference type="GO" id="GO:0051144">
    <property type="term" value="P:1,2-propanediol catabolic process"/>
    <property type="evidence" value="ECO:0007669"/>
    <property type="project" value="UniProtKB-UniPathway"/>
</dbReference>
<comment type="cofactor">
    <cofactor evidence="1">
        <name>Zn(2+)</name>
        <dbReference type="ChEBI" id="CHEBI:29105"/>
    </cofactor>
</comment>
<evidence type="ECO:0000256" key="6">
    <source>
        <dbReference type="ARBA" id="ARBA00022723"/>
    </source>
</evidence>
<keyword evidence="6" id="KW-0479">Metal-binding</keyword>
<evidence type="ECO:0000256" key="1">
    <source>
        <dbReference type="ARBA" id="ARBA00001947"/>
    </source>
</evidence>
<evidence type="ECO:0000256" key="4">
    <source>
        <dbReference type="ARBA" id="ARBA00020837"/>
    </source>
</evidence>
<dbReference type="AlphaFoldDB" id="A0A4P5P6T5"/>
<dbReference type="InterPro" id="IPR008300">
    <property type="entry name" value="PTAC"/>
</dbReference>
<sequence>MKSIQFSDEQLSKVAHKLLQQIKETQKRSEKNQIPVGISNRHIHLSQPDFVTLFGSGAELSPKSYLSQPGQFAANQTVTVVGTKKTIHHVRVLGPFRSVSQLEISRTDSFQLGIKAPVNESGNLSNAGSALIVGPKGVIHLEQHVITAKRHIHMSPEDAKRFNVVQGEAVAVKTVGERPAAFYDTIVRINDHFRLECHLDMDEANAAGLGNKNAFVEIIKDR</sequence>
<dbReference type="EMBL" id="BJCC01000008">
    <property type="protein sequence ID" value="GCF93126.1"/>
    <property type="molecule type" value="Genomic_DNA"/>
</dbReference>
<dbReference type="Proteomes" id="UP000290567">
    <property type="component" value="Unassembled WGS sequence"/>
</dbReference>
<evidence type="ECO:0000256" key="5">
    <source>
        <dbReference type="ARBA" id="ARBA00022679"/>
    </source>
</evidence>
<keyword evidence="12" id="KW-1185">Reference proteome</keyword>
<dbReference type="PANTHER" id="PTHR39453:SF1">
    <property type="entry name" value="PHOSPHATE PROPANOYLTRANSFERASE"/>
    <property type="match status" value="1"/>
</dbReference>
<dbReference type="EC" id="2.3.1.222" evidence="3 10"/>
<evidence type="ECO:0000256" key="9">
    <source>
        <dbReference type="ARBA" id="ARBA00047589"/>
    </source>
</evidence>
<evidence type="ECO:0000256" key="3">
    <source>
        <dbReference type="ARBA" id="ARBA00012206"/>
    </source>
</evidence>
<gene>
    <name evidence="11" type="ORF">NRIC_10170</name>
</gene>
<comment type="function">
    <text evidence="10">Involved in 1,2-propanediol (1,2-PD) degradation by catalyzing the conversion of propanoyl-CoA to propanoyl-phosphate.</text>
</comment>
<comment type="caution">
    <text evidence="11">The sequence shown here is derived from an EMBL/GenBank/DDBJ whole genome shotgun (WGS) entry which is preliminary data.</text>
</comment>
<reference evidence="12" key="1">
    <citation type="submission" date="2019-02" db="EMBL/GenBank/DDBJ databases">
        <title>Draft genome sequence of Enterococcus sp. Gos25-1.</title>
        <authorList>
            <person name="Tanaka N."/>
            <person name="Shiwa Y."/>
            <person name="Fujita N."/>
        </authorList>
    </citation>
    <scope>NUCLEOTIDE SEQUENCE [LARGE SCALE GENOMIC DNA]</scope>
    <source>
        <strain evidence="12">Gos25-1</strain>
    </source>
</reference>
<dbReference type="OrthoDB" id="9784365at2"/>
<dbReference type="PANTHER" id="PTHR39453">
    <property type="entry name" value="PHOSPHATE PROPANOYLTRANSFERASE"/>
    <property type="match status" value="1"/>
</dbReference>
<evidence type="ECO:0000256" key="10">
    <source>
        <dbReference type="PIRNR" id="PIRNR010130"/>
    </source>
</evidence>
<dbReference type="Pfam" id="PF06130">
    <property type="entry name" value="PTAC"/>
    <property type="match status" value="1"/>
</dbReference>
<evidence type="ECO:0000313" key="12">
    <source>
        <dbReference type="Proteomes" id="UP000290567"/>
    </source>
</evidence>
<keyword evidence="5 10" id="KW-0808">Transferase</keyword>
<dbReference type="GO" id="GO:0046872">
    <property type="term" value="F:metal ion binding"/>
    <property type="evidence" value="ECO:0007669"/>
    <property type="project" value="UniProtKB-KW"/>
</dbReference>
<dbReference type="PIRSF" id="PIRSF010130">
    <property type="entry name" value="PduL"/>
    <property type="match status" value="1"/>
</dbReference>
<comment type="similarity">
    <text evidence="2 10">Belongs to the PduL family.</text>
</comment>
<dbReference type="GO" id="GO:0016747">
    <property type="term" value="F:acyltransferase activity, transferring groups other than amino-acyl groups"/>
    <property type="evidence" value="ECO:0007669"/>
    <property type="project" value="InterPro"/>
</dbReference>
<dbReference type="UniPathway" id="UPA00621"/>
<dbReference type="RefSeq" id="WP_146621598.1">
    <property type="nucleotide sequence ID" value="NZ_BJCC01000008.1"/>
</dbReference>
<keyword evidence="7" id="KW-0862">Zinc</keyword>
<comment type="pathway">
    <text evidence="10">Polyol metabolism; 1,2-propanediol degradation.</text>
</comment>
<dbReference type="NCBIfam" id="NF011652">
    <property type="entry name" value="PRK15070.1"/>
    <property type="match status" value="1"/>
</dbReference>
<evidence type="ECO:0000256" key="7">
    <source>
        <dbReference type="ARBA" id="ARBA00022833"/>
    </source>
</evidence>